<accession>A0AAV9A7H8</accession>
<comment type="caution">
    <text evidence="1">The sequence shown here is derived from an EMBL/GenBank/DDBJ whole genome shotgun (WGS) entry which is preliminary data.</text>
</comment>
<dbReference type="EMBL" id="JAUJYN010000012">
    <property type="protein sequence ID" value="KAK1260000.1"/>
    <property type="molecule type" value="Genomic_DNA"/>
</dbReference>
<name>A0AAV9A7H8_ACOGR</name>
<dbReference type="AlphaFoldDB" id="A0AAV9A7H8"/>
<protein>
    <submittedName>
        <fullName evidence="1">Uncharacterized protein</fullName>
    </submittedName>
</protein>
<keyword evidence="2" id="KW-1185">Reference proteome</keyword>
<gene>
    <name evidence="1" type="ORF">QJS04_geneDACA010139</name>
</gene>
<sequence length="51" mass="6291">MSLPVRDAFCFREQSKRWRHTWTTIPTLILDYKNMFEYDISTSNIHKRKKT</sequence>
<dbReference type="Proteomes" id="UP001179952">
    <property type="component" value="Unassembled WGS sequence"/>
</dbReference>
<organism evidence="1 2">
    <name type="scientific">Acorus gramineus</name>
    <name type="common">Dwarf sweet flag</name>
    <dbReference type="NCBI Taxonomy" id="55184"/>
    <lineage>
        <taxon>Eukaryota</taxon>
        <taxon>Viridiplantae</taxon>
        <taxon>Streptophyta</taxon>
        <taxon>Embryophyta</taxon>
        <taxon>Tracheophyta</taxon>
        <taxon>Spermatophyta</taxon>
        <taxon>Magnoliopsida</taxon>
        <taxon>Liliopsida</taxon>
        <taxon>Acoraceae</taxon>
        <taxon>Acorus</taxon>
    </lineage>
</organism>
<reference evidence="1" key="1">
    <citation type="journal article" date="2023" name="Nat. Commun.">
        <title>Diploid and tetraploid genomes of Acorus and the evolution of monocots.</title>
        <authorList>
            <person name="Ma L."/>
            <person name="Liu K.W."/>
            <person name="Li Z."/>
            <person name="Hsiao Y.Y."/>
            <person name="Qi Y."/>
            <person name="Fu T."/>
            <person name="Tang G.D."/>
            <person name="Zhang D."/>
            <person name="Sun W.H."/>
            <person name="Liu D.K."/>
            <person name="Li Y."/>
            <person name="Chen G.Z."/>
            <person name="Liu X.D."/>
            <person name="Liao X.Y."/>
            <person name="Jiang Y.T."/>
            <person name="Yu X."/>
            <person name="Hao Y."/>
            <person name="Huang J."/>
            <person name="Zhao X.W."/>
            <person name="Ke S."/>
            <person name="Chen Y.Y."/>
            <person name="Wu W.L."/>
            <person name="Hsu J.L."/>
            <person name="Lin Y.F."/>
            <person name="Huang M.D."/>
            <person name="Li C.Y."/>
            <person name="Huang L."/>
            <person name="Wang Z.W."/>
            <person name="Zhao X."/>
            <person name="Zhong W.Y."/>
            <person name="Peng D.H."/>
            <person name="Ahmad S."/>
            <person name="Lan S."/>
            <person name="Zhang J.S."/>
            <person name="Tsai W.C."/>
            <person name="Van de Peer Y."/>
            <person name="Liu Z.J."/>
        </authorList>
    </citation>
    <scope>NUCLEOTIDE SEQUENCE</scope>
    <source>
        <strain evidence="1">SCP</strain>
    </source>
</reference>
<reference evidence="1" key="2">
    <citation type="submission" date="2023-06" db="EMBL/GenBank/DDBJ databases">
        <authorList>
            <person name="Ma L."/>
            <person name="Liu K.-W."/>
            <person name="Li Z."/>
            <person name="Hsiao Y.-Y."/>
            <person name="Qi Y."/>
            <person name="Fu T."/>
            <person name="Tang G."/>
            <person name="Zhang D."/>
            <person name="Sun W.-H."/>
            <person name="Liu D.-K."/>
            <person name="Li Y."/>
            <person name="Chen G.-Z."/>
            <person name="Liu X.-D."/>
            <person name="Liao X.-Y."/>
            <person name="Jiang Y.-T."/>
            <person name="Yu X."/>
            <person name="Hao Y."/>
            <person name="Huang J."/>
            <person name="Zhao X.-W."/>
            <person name="Ke S."/>
            <person name="Chen Y.-Y."/>
            <person name="Wu W.-L."/>
            <person name="Hsu J.-L."/>
            <person name="Lin Y.-F."/>
            <person name="Huang M.-D."/>
            <person name="Li C.-Y."/>
            <person name="Huang L."/>
            <person name="Wang Z.-W."/>
            <person name="Zhao X."/>
            <person name="Zhong W.-Y."/>
            <person name="Peng D.-H."/>
            <person name="Ahmad S."/>
            <person name="Lan S."/>
            <person name="Zhang J.-S."/>
            <person name="Tsai W.-C."/>
            <person name="Van De Peer Y."/>
            <person name="Liu Z.-J."/>
        </authorList>
    </citation>
    <scope>NUCLEOTIDE SEQUENCE</scope>
    <source>
        <strain evidence="1">SCP</strain>
        <tissue evidence="1">Leaves</tissue>
    </source>
</reference>
<proteinExistence type="predicted"/>
<evidence type="ECO:0000313" key="1">
    <source>
        <dbReference type="EMBL" id="KAK1260000.1"/>
    </source>
</evidence>
<evidence type="ECO:0000313" key="2">
    <source>
        <dbReference type="Proteomes" id="UP001179952"/>
    </source>
</evidence>